<sequence>MTDWSAQHDDAGVLMMLSSSLPLSPSGYGVRSHAIAGHLLRHGVRLSVFTKPGYPLASWVGPQEVSPSDTVENVTYHRLPLHPVGMGEFGEAYREQASRLIAAAAKGCKARIIHAASDMETGLPAMLAARRAGIKGIYEYRGMWHFSSAARNTWFPWTEPYQRRQRLELQTGQLADACFAISEALKAELVAGGLPEDKITVLPNAVDVERFTPLPPDRELQEKYALQGRIVVGFIGSFTAYEGLESLMDAVLELNWRNHPVSLLMVGDGADNLKRLKALHRARGSHPAIIFTGRVPFEDVKRYYSLIDIMPFPRIPAKVCQCVPPLKPLEAMAMGKTVLVSHVAALTEIVRDGETGLVFESGNLPDLVEKLEALLTSPELRRRLADKGRAWVLAERDWHKVSERILRVYERLLEG</sequence>
<dbReference type="Pfam" id="PF13692">
    <property type="entry name" value="Glyco_trans_1_4"/>
    <property type="match status" value="1"/>
</dbReference>
<dbReference type="Proteomes" id="UP000823821">
    <property type="component" value="Unassembled WGS sequence"/>
</dbReference>
<dbReference type="Gene3D" id="3.40.50.2000">
    <property type="entry name" value="Glycogen Phosphorylase B"/>
    <property type="match status" value="2"/>
</dbReference>
<dbReference type="SUPFAM" id="SSF53756">
    <property type="entry name" value="UDP-Glycosyltransferase/glycogen phosphorylase"/>
    <property type="match status" value="1"/>
</dbReference>
<name>A0A9D2HNW4_9BACT</name>
<gene>
    <name evidence="2" type="ORF">H9784_11270</name>
</gene>
<dbReference type="InterPro" id="IPR028098">
    <property type="entry name" value="Glyco_trans_4-like_N"/>
</dbReference>
<proteinExistence type="predicted"/>
<dbReference type="AlphaFoldDB" id="A0A9D2HNW4"/>
<dbReference type="CDD" id="cd03794">
    <property type="entry name" value="GT4_WbuB-like"/>
    <property type="match status" value="1"/>
</dbReference>
<dbReference type="GO" id="GO:0016757">
    <property type="term" value="F:glycosyltransferase activity"/>
    <property type="evidence" value="ECO:0007669"/>
    <property type="project" value="TreeGrafter"/>
</dbReference>
<evidence type="ECO:0000313" key="3">
    <source>
        <dbReference type="Proteomes" id="UP000823821"/>
    </source>
</evidence>
<accession>A0A9D2HNW4</accession>
<dbReference type="PANTHER" id="PTHR45947">
    <property type="entry name" value="SULFOQUINOVOSYL TRANSFERASE SQD2"/>
    <property type="match status" value="1"/>
</dbReference>
<organism evidence="2 3">
    <name type="scientific">Candidatus Desulfovibrio intestinavium</name>
    <dbReference type="NCBI Taxonomy" id="2838534"/>
    <lineage>
        <taxon>Bacteria</taxon>
        <taxon>Pseudomonadati</taxon>
        <taxon>Thermodesulfobacteriota</taxon>
        <taxon>Desulfovibrionia</taxon>
        <taxon>Desulfovibrionales</taxon>
        <taxon>Desulfovibrionaceae</taxon>
        <taxon>Desulfovibrio</taxon>
    </lineage>
</organism>
<dbReference type="InterPro" id="IPR050194">
    <property type="entry name" value="Glycosyltransferase_grp1"/>
</dbReference>
<reference evidence="2" key="2">
    <citation type="submission" date="2021-04" db="EMBL/GenBank/DDBJ databases">
        <authorList>
            <person name="Gilroy R."/>
        </authorList>
    </citation>
    <scope>NUCLEOTIDE SEQUENCE</scope>
    <source>
        <strain evidence="2">5032</strain>
    </source>
</reference>
<evidence type="ECO:0000259" key="1">
    <source>
        <dbReference type="Pfam" id="PF13439"/>
    </source>
</evidence>
<protein>
    <submittedName>
        <fullName evidence="2">Glycosyltransferase family 4 protein</fullName>
    </submittedName>
</protein>
<feature type="domain" description="Glycosyltransferase subfamily 4-like N-terminal" evidence="1">
    <location>
        <begin position="27"/>
        <end position="210"/>
    </location>
</feature>
<dbReference type="Pfam" id="PF13439">
    <property type="entry name" value="Glyco_transf_4"/>
    <property type="match status" value="1"/>
</dbReference>
<dbReference type="PANTHER" id="PTHR45947:SF3">
    <property type="entry name" value="SULFOQUINOVOSYL TRANSFERASE SQD2"/>
    <property type="match status" value="1"/>
</dbReference>
<comment type="caution">
    <text evidence="2">The sequence shown here is derived from an EMBL/GenBank/DDBJ whole genome shotgun (WGS) entry which is preliminary data.</text>
</comment>
<evidence type="ECO:0000313" key="2">
    <source>
        <dbReference type="EMBL" id="HJA80126.1"/>
    </source>
</evidence>
<reference evidence="2" key="1">
    <citation type="journal article" date="2021" name="PeerJ">
        <title>Extensive microbial diversity within the chicken gut microbiome revealed by metagenomics and culture.</title>
        <authorList>
            <person name="Gilroy R."/>
            <person name="Ravi A."/>
            <person name="Getino M."/>
            <person name="Pursley I."/>
            <person name="Horton D.L."/>
            <person name="Alikhan N.F."/>
            <person name="Baker D."/>
            <person name="Gharbi K."/>
            <person name="Hall N."/>
            <person name="Watson M."/>
            <person name="Adriaenssens E.M."/>
            <person name="Foster-Nyarko E."/>
            <person name="Jarju S."/>
            <person name="Secka A."/>
            <person name="Antonio M."/>
            <person name="Oren A."/>
            <person name="Chaudhuri R.R."/>
            <person name="La Ragione R."/>
            <person name="Hildebrand F."/>
            <person name="Pallen M.J."/>
        </authorList>
    </citation>
    <scope>NUCLEOTIDE SEQUENCE</scope>
    <source>
        <strain evidence="2">5032</strain>
    </source>
</reference>
<dbReference type="EMBL" id="DWZD01000054">
    <property type="protein sequence ID" value="HJA80126.1"/>
    <property type="molecule type" value="Genomic_DNA"/>
</dbReference>